<reference evidence="2 3" key="1">
    <citation type="journal article" date="2016" name="Nat. Commun.">
        <title>Thousands of microbial genomes shed light on interconnected biogeochemical processes in an aquifer system.</title>
        <authorList>
            <person name="Anantharaman K."/>
            <person name="Brown C.T."/>
            <person name="Hug L.A."/>
            <person name="Sharon I."/>
            <person name="Castelle C.J."/>
            <person name="Probst A.J."/>
            <person name="Thomas B.C."/>
            <person name="Singh A."/>
            <person name="Wilkins M.J."/>
            <person name="Karaoz U."/>
            <person name="Brodie E.L."/>
            <person name="Williams K.H."/>
            <person name="Hubbard S.S."/>
            <person name="Banfield J.F."/>
        </authorList>
    </citation>
    <scope>NUCLEOTIDE SEQUENCE [LARGE SCALE GENOMIC DNA]</scope>
</reference>
<sequence>MKTKRIFCWLVGGTAMVLLLFLAPFLKISVIWMVVFESILIGIAFLVVWAIKASSLPSD</sequence>
<organism evidence="2 3">
    <name type="scientific">candidate division WWE3 bacterium RBG_16_37_10</name>
    <dbReference type="NCBI Taxonomy" id="1802610"/>
    <lineage>
        <taxon>Bacteria</taxon>
        <taxon>Katanobacteria</taxon>
    </lineage>
</organism>
<feature type="transmembrane region" description="Helical" evidence="1">
    <location>
        <begin position="7"/>
        <end position="25"/>
    </location>
</feature>
<evidence type="ECO:0000256" key="1">
    <source>
        <dbReference type="SAM" id="Phobius"/>
    </source>
</evidence>
<protein>
    <submittedName>
        <fullName evidence="2">Uncharacterized protein</fullName>
    </submittedName>
</protein>
<evidence type="ECO:0000313" key="2">
    <source>
        <dbReference type="EMBL" id="OGC49610.1"/>
    </source>
</evidence>
<dbReference type="STRING" id="1802610.A2W32_00870"/>
<evidence type="ECO:0000313" key="3">
    <source>
        <dbReference type="Proteomes" id="UP000177371"/>
    </source>
</evidence>
<name>A0A1F4UXN6_UNCKA</name>
<feature type="transmembrane region" description="Helical" evidence="1">
    <location>
        <begin position="31"/>
        <end position="51"/>
    </location>
</feature>
<keyword evidence="1" id="KW-0812">Transmembrane</keyword>
<keyword evidence="1" id="KW-1133">Transmembrane helix</keyword>
<dbReference type="EMBL" id="MEUT01000047">
    <property type="protein sequence ID" value="OGC49610.1"/>
    <property type="molecule type" value="Genomic_DNA"/>
</dbReference>
<comment type="caution">
    <text evidence="2">The sequence shown here is derived from an EMBL/GenBank/DDBJ whole genome shotgun (WGS) entry which is preliminary data.</text>
</comment>
<gene>
    <name evidence="2" type="ORF">A2W32_00870</name>
</gene>
<keyword evidence="1" id="KW-0472">Membrane</keyword>
<dbReference type="Proteomes" id="UP000177371">
    <property type="component" value="Unassembled WGS sequence"/>
</dbReference>
<proteinExistence type="predicted"/>
<dbReference type="AlphaFoldDB" id="A0A1F4UXN6"/>
<accession>A0A1F4UXN6</accession>